<evidence type="ECO:0000313" key="20">
    <source>
        <dbReference type="Proteomes" id="UP000289257"/>
    </source>
</evidence>
<dbReference type="CDD" id="cd18080">
    <property type="entry name" value="TrmD-like"/>
    <property type="match status" value="1"/>
</dbReference>
<name>A0A4Q0AIM1_9BACT</name>
<evidence type="ECO:0000256" key="8">
    <source>
        <dbReference type="ARBA" id="ARBA00022603"/>
    </source>
</evidence>
<dbReference type="SUPFAM" id="SSF75217">
    <property type="entry name" value="alpha/beta knot"/>
    <property type="match status" value="1"/>
</dbReference>
<dbReference type="PANTHER" id="PTHR46417">
    <property type="entry name" value="TRNA (GUANINE-N(1)-)-METHYLTRANSFERASE"/>
    <property type="match status" value="1"/>
</dbReference>
<evidence type="ECO:0000256" key="17">
    <source>
        <dbReference type="RuleBase" id="RU003464"/>
    </source>
</evidence>
<keyword evidence="7 15" id="KW-0963">Cytoplasm</keyword>
<evidence type="ECO:0000256" key="14">
    <source>
        <dbReference type="ARBA" id="ARBA00047783"/>
    </source>
</evidence>
<feature type="domain" description="tRNA methyltransferase TRMD/TRM10-type" evidence="18">
    <location>
        <begin position="7"/>
        <end position="219"/>
    </location>
</feature>
<dbReference type="InterPro" id="IPR002649">
    <property type="entry name" value="tRNA_m1G_MeTrfase_TrmD"/>
</dbReference>
<evidence type="ECO:0000256" key="6">
    <source>
        <dbReference type="ARBA" id="ARBA00014679"/>
    </source>
</evidence>
<keyword evidence="20" id="KW-1185">Reference proteome</keyword>
<evidence type="ECO:0000256" key="13">
    <source>
        <dbReference type="ARBA" id="ARBA00033392"/>
    </source>
</evidence>
<evidence type="ECO:0000256" key="1">
    <source>
        <dbReference type="ARBA" id="ARBA00002634"/>
    </source>
</evidence>
<comment type="catalytic activity">
    <reaction evidence="14 15 17">
        <text>guanosine(37) in tRNA + S-adenosyl-L-methionine = N(1)-methylguanosine(37) in tRNA + S-adenosyl-L-homocysteine + H(+)</text>
        <dbReference type="Rhea" id="RHEA:36899"/>
        <dbReference type="Rhea" id="RHEA-COMP:10145"/>
        <dbReference type="Rhea" id="RHEA-COMP:10147"/>
        <dbReference type="ChEBI" id="CHEBI:15378"/>
        <dbReference type="ChEBI" id="CHEBI:57856"/>
        <dbReference type="ChEBI" id="CHEBI:59789"/>
        <dbReference type="ChEBI" id="CHEBI:73542"/>
        <dbReference type="ChEBI" id="CHEBI:74269"/>
        <dbReference type="EC" id="2.1.1.228"/>
    </reaction>
</comment>
<keyword evidence="9 15" id="KW-0808">Transferase</keyword>
<protein>
    <recommendedName>
        <fullName evidence="6 15">tRNA (guanine-N(1)-)-methyltransferase</fullName>
        <ecNumber evidence="5 15">2.1.1.228</ecNumber>
    </recommendedName>
    <alternativeName>
        <fullName evidence="12 15">M1G-methyltransferase</fullName>
    </alternativeName>
    <alternativeName>
        <fullName evidence="13 15">tRNA [GM37] methyltransferase</fullName>
    </alternativeName>
</protein>
<comment type="caution">
    <text evidence="19">The sequence shown here is derived from an EMBL/GenBank/DDBJ whole genome shotgun (WGS) entry which is preliminary data.</text>
</comment>
<dbReference type="EC" id="2.1.1.228" evidence="5 15"/>
<dbReference type="PANTHER" id="PTHR46417:SF1">
    <property type="entry name" value="TRNA (GUANINE-N(1)-)-METHYLTRANSFERASE"/>
    <property type="match status" value="1"/>
</dbReference>
<comment type="function">
    <text evidence="1 15 17">Specifically methylates guanosine-37 in various tRNAs.</text>
</comment>
<dbReference type="GO" id="GO:0002939">
    <property type="term" value="P:tRNA N1-guanine methylation"/>
    <property type="evidence" value="ECO:0007669"/>
    <property type="project" value="TreeGrafter"/>
</dbReference>
<evidence type="ECO:0000256" key="3">
    <source>
        <dbReference type="ARBA" id="ARBA00007630"/>
    </source>
</evidence>
<evidence type="ECO:0000256" key="15">
    <source>
        <dbReference type="HAMAP-Rule" id="MF_00605"/>
    </source>
</evidence>
<dbReference type="Gene3D" id="1.10.1270.20">
    <property type="entry name" value="tRNA(m1g37)methyltransferase, domain 2"/>
    <property type="match status" value="1"/>
</dbReference>
<evidence type="ECO:0000256" key="5">
    <source>
        <dbReference type="ARBA" id="ARBA00012807"/>
    </source>
</evidence>
<proteinExistence type="inferred from homology"/>
<dbReference type="EMBL" id="SCKX01000001">
    <property type="protein sequence ID" value="RWZ78943.1"/>
    <property type="molecule type" value="Genomic_DNA"/>
</dbReference>
<dbReference type="NCBIfam" id="NF000648">
    <property type="entry name" value="PRK00026.1"/>
    <property type="match status" value="1"/>
</dbReference>
<gene>
    <name evidence="15 19" type="primary">trmD</name>
    <name evidence="19" type="ORF">EOT05_04100</name>
</gene>
<dbReference type="NCBIfam" id="TIGR00088">
    <property type="entry name" value="trmD"/>
    <property type="match status" value="1"/>
</dbReference>
<dbReference type="Pfam" id="PF01746">
    <property type="entry name" value="tRNA_m1G_MT"/>
    <property type="match status" value="1"/>
</dbReference>
<dbReference type="InterPro" id="IPR029028">
    <property type="entry name" value="Alpha/beta_knot_MTases"/>
</dbReference>
<comment type="subcellular location">
    <subcellularLocation>
        <location evidence="2 15 17">Cytoplasm</location>
    </subcellularLocation>
</comment>
<evidence type="ECO:0000256" key="12">
    <source>
        <dbReference type="ARBA" id="ARBA00029736"/>
    </source>
</evidence>
<evidence type="ECO:0000256" key="2">
    <source>
        <dbReference type="ARBA" id="ARBA00004496"/>
    </source>
</evidence>
<dbReference type="GO" id="GO:0052906">
    <property type="term" value="F:tRNA (guanine(37)-N1)-methyltransferase activity"/>
    <property type="evidence" value="ECO:0007669"/>
    <property type="project" value="UniProtKB-UniRule"/>
</dbReference>
<evidence type="ECO:0000256" key="16">
    <source>
        <dbReference type="PIRSR" id="PIRSR000386-1"/>
    </source>
</evidence>
<dbReference type="Proteomes" id="UP000289257">
    <property type="component" value="Unassembled WGS sequence"/>
</dbReference>
<dbReference type="PIRSF" id="PIRSF000386">
    <property type="entry name" value="tRNA_mtase"/>
    <property type="match status" value="1"/>
</dbReference>
<evidence type="ECO:0000256" key="10">
    <source>
        <dbReference type="ARBA" id="ARBA00022691"/>
    </source>
</evidence>
<dbReference type="InterPro" id="IPR016009">
    <property type="entry name" value="tRNA_MeTrfase_TRMD/TRM10"/>
</dbReference>
<comment type="similarity">
    <text evidence="3 15 17">Belongs to the RNA methyltransferase TrmD family.</text>
</comment>
<evidence type="ECO:0000259" key="18">
    <source>
        <dbReference type="Pfam" id="PF01746"/>
    </source>
</evidence>
<organism evidence="19 20">
    <name type="scientific">Candidatus Microsaccharimonas sossegonensis</name>
    <dbReference type="NCBI Taxonomy" id="2506948"/>
    <lineage>
        <taxon>Bacteria</taxon>
        <taxon>Candidatus Saccharimonadota</taxon>
        <taxon>Candidatus Saccharimonadia</taxon>
        <taxon>Candidatus Saccharimonadales</taxon>
        <taxon>Candidatus Saccharimonadaceae</taxon>
        <taxon>Candidatus Microsaccharimonas</taxon>
    </lineage>
</organism>
<keyword evidence="11 15" id="KW-0819">tRNA processing</keyword>
<accession>A0A4Q0AIM1</accession>
<dbReference type="FunFam" id="3.40.1280.10:FF:000001">
    <property type="entry name" value="tRNA (guanine-N(1)-)-methyltransferase"/>
    <property type="match status" value="1"/>
</dbReference>
<comment type="subunit">
    <text evidence="4 15 17">Homodimer.</text>
</comment>
<keyword evidence="10 15" id="KW-0949">S-adenosyl-L-methionine</keyword>
<keyword evidence="8 15" id="KW-0489">Methyltransferase</keyword>
<evidence type="ECO:0000256" key="7">
    <source>
        <dbReference type="ARBA" id="ARBA00022490"/>
    </source>
</evidence>
<evidence type="ECO:0000256" key="4">
    <source>
        <dbReference type="ARBA" id="ARBA00011738"/>
    </source>
</evidence>
<evidence type="ECO:0000256" key="9">
    <source>
        <dbReference type="ARBA" id="ARBA00022679"/>
    </source>
</evidence>
<feature type="binding site" evidence="15 16">
    <location>
        <begin position="137"/>
        <end position="142"/>
    </location>
    <ligand>
        <name>S-adenosyl-L-methionine</name>
        <dbReference type="ChEBI" id="CHEBI:59789"/>
    </ligand>
</feature>
<feature type="binding site" evidence="15 16">
    <location>
        <position position="118"/>
    </location>
    <ligand>
        <name>S-adenosyl-L-methionine</name>
        <dbReference type="ChEBI" id="CHEBI:59789"/>
    </ligand>
</feature>
<dbReference type="HAMAP" id="MF_00605">
    <property type="entry name" value="TrmD"/>
    <property type="match status" value="1"/>
</dbReference>
<evidence type="ECO:0000256" key="11">
    <source>
        <dbReference type="ARBA" id="ARBA00022694"/>
    </source>
</evidence>
<dbReference type="GO" id="GO:0005829">
    <property type="term" value="C:cytosol"/>
    <property type="evidence" value="ECO:0007669"/>
    <property type="project" value="TreeGrafter"/>
</dbReference>
<dbReference type="Gene3D" id="3.40.1280.10">
    <property type="match status" value="1"/>
</dbReference>
<dbReference type="InterPro" id="IPR029026">
    <property type="entry name" value="tRNA_m1G_MTases_N"/>
</dbReference>
<sequence>MLVKMKKFQVITLFPEMFDGVLNTSMLWKAQQQQAVEFAVVNLRDFGIGPRQQVDDTPYGGGDGMLLRPEPLFAAVANAKQADPSAKVLLMTPRGQRWKQSLAKKFADADAGYIFICGRYEGYDERIVSLVDEQVSVGDYVVTGGELPAMTIIDSIVRLLPGVLGGETSAEIESFSDGETLEFPQYTKPAEFENMKVPDVLLSGNHAEIAKWRAAQSKKADSHKAGT</sequence>
<dbReference type="AlphaFoldDB" id="A0A4Q0AIM1"/>
<evidence type="ECO:0000313" key="19">
    <source>
        <dbReference type="EMBL" id="RWZ78943.1"/>
    </source>
</evidence>
<reference evidence="19" key="1">
    <citation type="submission" date="2019-01" db="EMBL/GenBank/DDBJ databases">
        <title>Genomic signatures and co-occurrence patterns of the ultra-small Saccharimodia (Patescibacteria phylum) suggest a symbiotic lifestyle.</title>
        <authorList>
            <person name="Lemos L."/>
            <person name="Medeiros J."/>
            <person name="Andreote F."/>
            <person name="Fernandes G."/>
            <person name="Varani A."/>
            <person name="Oliveira G."/>
            <person name="Pylro V."/>
        </authorList>
    </citation>
    <scope>NUCLEOTIDE SEQUENCE [LARGE SCALE GENOMIC DNA]</scope>
    <source>
        <strain evidence="19">AMD02</strain>
    </source>
</reference>
<dbReference type="InterPro" id="IPR023148">
    <property type="entry name" value="tRNA_m1G_MeTrfase_C_sf"/>
</dbReference>